<gene>
    <name evidence="1" type="ORF">VIBC2010_15657</name>
</gene>
<dbReference type="STRING" id="796620.VIBC2010_15657"/>
<comment type="caution">
    <text evidence="1">The sequence shown here is derived from an EMBL/GenBank/DDBJ whole genome shotgun (WGS) entry which is preliminary data.</text>
</comment>
<dbReference type="AlphaFoldDB" id="E3BNV7"/>
<sequence>MNRLPHQFNLKMAELYRPHHCVIMQITENHKISAIALKKVAHITLSCDTGHVQTAQKPTIFCST</sequence>
<reference evidence="1 2" key="1">
    <citation type="journal article" date="2012" name="Int. J. Syst. Evol. Microbiol.">
        <title>Vibrio caribbeanicus sp. nov., isolated from the marine sponge Scleritoderma cyanea.</title>
        <authorList>
            <person name="Hoffmann M."/>
            <person name="Monday S.R."/>
            <person name="Allard M.W."/>
            <person name="Strain E.A."/>
            <person name="Whittaker P."/>
            <person name="Naum M."/>
            <person name="McCarthy P.J."/>
            <person name="Lopez J.V."/>
            <person name="Fischer M."/>
            <person name="Brown E.W."/>
        </authorList>
    </citation>
    <scope>NUCLEOTIDE SEQUENCE [LARGE SCALE GENOMIC DNA]</scope>
    <source>
        <strain evidence="1 2">ATCC BAA-2122</strain>
    </source>
</reference>
<name>E3BNV7_9VIBR</name>
<proteinExistence type="predicted"/>
<keyword evidence="2" id="KW-1185">Reference proteome</keyword>
<protein>
    <submittedName>
        <fullName evidence="1">Uncharacterized protein</fullName>
    </submittedName>
</protein>
<accession>E3BNV7</accession>
<dbReference type="EMBL" id="AEIU01000097">
    <property type="protein sequence ID" value="EFP95264.1"/>
    <property type="molecule type" value="Genomic_DNA"/>
</dbReference>
<organism evidence="1 2">
    <name type="scientific">Vibrio caribbeanicus ATCC BAA-2122</name>
    <dbReference type="NCBI Taxonomy" id="796620"/>
    <lineage>
        <taxon>Bacteria</taxon>
        <taxon>Pseudomonadati</taxon>
        <taxon>Pseudomonadota</taxon>
        <taxon>Gammaproteobacteria</taxon>
        <taxon>Vibrionales</taxon>
        <taxon>Vibrionaceae</taxon>
        <taxon>Vibrio</taxon>
    </lineage>
</organism>
<evidence type="ECO:0000313" key="2">
    <source>
        <dbReference type="Proteomes" id="UP000002943"/>
    </source>
</evidence>
<evidence type="ECO:0000313" key="1">
    <source>
        <dbReference type="EMBL" id="EFP95264.1"/>
    </source>
</evidence>
<dbReference type="Proteomes" id="UP000002943">
    <property type="component" value="Unassembled WGS sequence"/>
</dbReference>